<dbReference type="InterPro" id="IPR000873">
    <property type="entry name" value="AMP-dep_synth/lig_dom"/>
</dbReference>
<dbReference type="Pfam" id="PF00501">
    <property type="entry name" value="AMP-binding"/>
    <property type="match status" value="1"/>
</dbReference>
<evidence type="ECO:0000259" key="2">
    <source>
        <dbReference type="Pfam" id="PF13193"/>
    </source>
</evidence>
<reference evidence="3" key="1">
    <citation type="submission" date="2022-06" db="EMBL/GenBank/DDBJ databases">
        <title>Complete genome sequences of two strains of the flax pathogen Septoria linicola.</title>
        <authorList>
            <person name="Lapalu N."/>
            <person name="Simon A."/>
            <person name="Demenou B."/>
            <person name="Paumier D."/>
            <person name="Guillot M.-P."/>
            <person name="Gout L."/>
            <person name="Valade R."/>
        </authorList>
    </citation>
    <scope>NUCLEOTIDE SEQUENCE</scope>
    <source>
        <strain evidence="3">SE15195</strain>
    </source>
</reference>
<evidence type="ECO:0000313" key="4">
    <source>
        <dbReference type="Proteomes" id="UP001056384"/>
    </source>
</evidence>
<evidence type="ECO:0000259" key="1">
    <source>
        <dbReference type="Pfam" id="PF00501"/>
    </source>
</evidence>
<dbReference type="InterPro" id="IPR020845">
    <property type="entry name" value="AMP-binding_CS"/>
</dbReference>
<dbReference type="PANTHER" id="PTHR42921">
    <property type="entry name" value="ACETOACETYL-COA SYNTHETASE"/>
    <property type="match status" value="1"/>
</dbReference>
<dbReference type="GO" id="GO:0030729">
    <property type="term" value="F:acetoacetate-CoA ligase activity"/>
    <property type="evidence" value="ECO:0007669"/>
    <property type="project" value="InterPro"/>
</dbReference>
<sequence length="678" mass="76163">MAEQIRRTEVLWEPHNAGHTPMDKYRNHVNKKFRQNLNTTRDLHRWSVRKPQDFWCDAYDYLGFVPSLPVGTTQAFDDRIPMSSNPNWFPGLSFNYAENAMFSNPDENALALIGVREDTDLQNSDGERLTWKQFREQVRLTASALRHSGVKRGDRVAALVATSIPAMVLFHASASLGAIFTCISPDLGLEGCVSRLQQVTPTILFADSHTIYKGKMTSTLTKIARIVGILRPKPEVYIVPLAADKEISAFKTFDRFLERADERDELTFERVPFTYPLMICYSSGTTGAPKCIVHHHGLLIQLKKIAILHNSTTPKDVILQYSSTSWVVFYVMNGYFASGATTIVYNGSPVHPDQQQLLRMIEKYRVTYFGTSPRYLLELELAKLVPKDEFDLSSLRICYTTGATLSPDQYRWFYRTFPSHIHLCNTAGGTDTATSLIAASPTDPIHAGEMQIFALGMDVDIADQATGDSIMESGEAGEMIVRTPFPSMPCFFWGDEDGSKYRASYFERFDNIDVWAQHDWLQCNPKTGGLIMHGRSDGVLNPSGIRFGSGEIYAIVEAPPFTERISQALCVGRRRPQDSDETVFLFVVMKTGDKLTSDLSDTIKKAIRTSLSPRHVPPFVIGVPDIPVTINGKKIEAAVKQTISGKDVKPSNTVLNPEAVAYFRRFRQLEREPRLSKL</sequence>
<name>A0A9Q9EEE1_9PEZI</name>
<dbReference type="InterPro" id="IPR005914">
    <property type="entry name" value="Acac_CoA_synth"/>
</dbReference>
<dbReference type="OrthoDB" id="10253869at2759"/>
<evidence type="ECO:0000313" key="3">
    <source>
        <dbReference type="EMBL" id="USW46814.1"/>
    </source>
</evidence>
<dbReference type="InterPro" id="IPR042099">
    <property type="entry name" value="ANL_N_sf"/>
</dbReference>
<dbReference type="Proteomes" id="UP001056384">
    <property type="component" value="Chromosome 1"/>
</dbReference>
<dbReference type="Gene3D" id="3.40.50.12780">
    <property type="entry name" value="N-terminal domain of ligase-like"/>
    <property type="match status" value="1"/>
</dbReference>
<dbReference type="PANTHER" id="PTHR42921:SF4">
    <property type="entry name" value="ACETOACETYL-COA SYNTHASE (AFU_ORTHOLOGUE AFUA_8G04770)"/>
    <property type="match status" value="1"/>
</dbReference>
<gene>
    <name evidence="3" type="ORF">Slin15195_G001330</name>
</gene>
<dbReference type="EMBL" id="CP099418">
    <property type="protein sequence ID" value="USW46814.1"/>
    <property type="molecule type" value="Genomic_DNA"/>
</dbReference>
<organism evidence="3 4">
    <name type="scientific">Septoria linicola</name>
    <dbReference type="NCBI Taxonomy" id="215465"/>
    <lineage>
        <taxon>Eukaryota</taxon>
        <taxon>Fungi</taxon>
        <taxon>Dikarya</taxon>
        <taxon>Ascomycota</taxon>
        <taxon>Pezizomycotina</taxon>
        <taxon>Dothideomycetes</taxon>
        <taxon>Dothideomycetidae</taxon>
        <taxon>Mycosphaerellales</taxon>
        <taxon>Mycosphaerellaceae</taxon>
        <taxon>Septoria</taxon>
    </lineage>
</organism>
<keyword evidence="4" id="KW-1185">Reference proteome</keyword>
<dbReference type="NCBIfam" id="TIGR01217">
    <property type="entry name" value="ac_ac_CoA_syn"/>
    <property type="match status" value="1"/>
</dbReference>
<proteinExistence type="predicted"/>
<dbReference type="InterPro" id="IPR025110">
    <property type="entry name" value="AMP-bd_C"/>
</dbReference>
<dbReference type="InterPro" id="IPR045851">
    <property type="entry name" value="AMP-bd_C_sf"/>
</dbReference>
<protein>
    <submittedName>
        <fullName evidence="3">AMP-dependent synthetase/ligase, acetoacetyl-CoA synthase, AMP-binding, ANL</fullName>
    </submittedName>
</protein>
<dbReference type="Pfam" id="PF13193">
    <property type="entry name" value="AMP-binding_C"/>
    <property type="match status" value="1"/>
</dbReference>
<dbReference type="AlphaFoldDB" id="A0A9Q9EEE1"/>
<dbReference type="Gene3D" id="3.30.300.30">
    <property type="match status" value="1"/>
</dbReference>
<accession>A0A9Q9EEE1</accession>
<feature type="domain" description="AMP-binding enzyme C-terminal" evidence="2">
    <location>
        <begin position="564"/>
        <end position="633"/>
    </location>
</feature>
<dbReference type="SUPFAM" id="SSF56801">
    <property type="entry name" value="Acetyl-CoA synthetase-like"/>
    <property type="match status" value="1"/>
</dbReference>
<feature type="domain" description="AMP-dependent synthetase/ligase" evidence="1">
    <location>
        <begin position="118"/>
        <end position="484"/>
    </location>
</feature>
<dbReference type="GO" id="GO:0006629">
    <property type="term" value="P:lipid metabolic process"/>
    <property type="evidence" value="ECO:0007669"/>
    <property type="project" value="InterPro"/>
</dbReference>
<dbReference type="PROSITE" id="PS00455">
    <property type="entry name" value="AMP_BINDING"/>
    <property type="match status" value="1"/>
</dbReference>